<name>A0A2A4EM33_9BURK</name>
<evidence type="ECO:0000259" key="1">
    <source>
        <dbReference type="Pfam" id="PF03781"/>
    </source>
</evidence>
<accession>A0A2A4EM33</accession>
<evidence type="ECO:0000313" key="3">
    <source>
        <dbReference type="Proteomes" id="UP000218022"/>
    </source>
</evidence>
<dbReference type="InterPro" id="IPR051043">
    <property type="entry name" value="Sulfatase_Mod_Factor_Kinase"/>
</dbReference>
<dbReference type="InterPro" id="IPR005532">
    <property type="entry name" value="SUMF_dom"/>
</dbReference>
<organism evidence="2 3">
    <name type="scientific">Paraburkholderia acidicola</name>
    <dbReference type="NCBI Taxonomy" id="1912599"/>
    <lineage>
        <taxon>Bacteria</taxon>
        <taxon>Pseudomonadati</taxon>
        <taxon>Pseudomonadota</taxon>
        <taxon>Betaproteobacteria</taxon>
        <taxon>Burkholderiales</taxon>
        <taxon>Burkholderiaceae</taxon>
        <taxon>Paraburkholderia</taxon>
    </lineage>
</organism>
<dbReference type="Proteomes" id="UP000218022">
    <property type="component" value="Unassembled WGS sequence"/>
</dbReference>
<protein>
    <recommendedName>
        <fullName evidence="1">Sulfatase-modifying factor enzyme-like domain-containing protein</fullName>
    </recommendedName>
</protein>
<dbReference type="EMBL" id="MTZV01000006">
    <property type="protein sequence ID" value="PCE22653.1"/>
    <property type="molecule type" value="Genomic_DNA"/>
</dbReference>
<dbReference type="GO" id="GO:0120147">
    <property type="term" value="F:formylglycine-generating oxidase activity"/>
    <property type="evidence" value="ECO:0007669"/>
    <property type="project" value="TreeGrafter"/>
</dbReference>
<dbReference type="InterPro" id="IPR016187">
    <property type="entry name" value="CTDL_fold"/>
</dbReference>
<evidence type="ECO:0000313" key="2">
    <source>
        <dbReference type="EMBL" id="PCE22653.1"/>
    </source>
</evidence>
<dbReference type="InterPro" id="IPR042095">
    <property type="entry name" value="SUMF_sf"/>
</dbReference>
<comment type="caution">
    <text evidence="2">The sequence shown here is derived from an EMBL/GenBank/DDBJ whole genome shotgun (WGS) entry which is preliminary data.</text>
</comment>
<sequence length="298" mass="33054">MLKARTKILLMLGMIALILVVKFSGSGKIEPIKIDEVKIIAGKYYVGNVFGTQNYKDHVNTSVKEFFIMDSEVTVALYHTVAQRAPRYGYNMENVCSGSDRGDCRVDDKDSPKQPASGVTWIDAVIFANALSEINGHKPVYRYKNSVLRDYNAAPQGVVDIDSSADGFRLPSVVEWEIAARGGAQALKDGTYGYRHSGSDNPNDVAWTEANSDGHTWRVKNKKPNQLLIYDMSGNVSEWTSTPMNLDAPSGSSDMYFYCGENFSSSPQENLYSCDFHSSRTVDPNIGFRLARNSEDHS</sequence>
<dbReference type="Pfam" id="PF03781">
    <property type="entry name" value="FGE-sulfatase"/>
    <property type="match status" value="1"/>
</dbReference>
<gene>
    <name evidence="2" type="ORF">BWP39_23525</name>
</gene>
<dbReference type="PANTHER" id="PTHR23150">
    <property type="entry name" value="SULFATASE MODIFYING FACTOR 1, 2"/>
    <property type="match status" value="1"/>
</dbReference>
<feature type="domain" description="Sulfatase-modifying factor enzyme-like" evidence="1">
    <location>
        <begin position="35"/>
        <end position="292"/>
    </location>
</feature>
<dbReference type="PANTHER" id="PTHR23150:SF19">
    <property type="entry name" value="FORMYLGLYCINE-GENERATING ENZYME"/>
    <property type="match status" value="1"/>
</dbReference>
<proteinExistence type="predicted"/>
<dbReference type="SUPFAM" id="SSF56436">
    <property type="entry name" value="C-type lectin-like"/>
    <property type="match status" value="1"/>
</dbReference>
<dbReference type="AlphaFoldDB" id="A0A2A4EM33"/>
<dbReference type="Gene3D" id="3.90.1580.10">
    <property type="entry name" value="paralog of FGE (formylglycine-generating enzyme)"/>
    <property type="match status" value="1"/>
</dbReference>
<reference evidence="2 3" key="1">
    <citation type="submission" date="2017-01" db="EMBL/GenBank/DDBJ databases">
        <title>Whole-Genome Shotgun Sequencing of Two beta-Proteobacterial Species in Search of the Bulgecin Biosynthetic Cluster.</title>
        <authorList>
            <person name="Horsman M.E."/>
            <person name="Marous D.R."/>
            <person name="Li R."/>
            <person name="Oliver R.A."/>
            <person name="Byun B."/>
            <person name="Emrich S.J."/>
            <person name="Boggess B."/>
            <person name="Townsend C.A."/>
            <person name="Mobashery S."/>
        </authorList>
    </citation>
    <scope>NUCLEOTIDE SEQUENCE [LARGE SCALE GENOMIC DNA]</scope>
    <source>
        <strain evidence="2 3">ATCC 31363</strain>
    </source>
</reference>